<feature type="region of interest" description="Disordered" evidence="2">
    <location>
        <begin position="1"/>
        <end position="33"/>
    </location>
</feature>
<dbReference type="Pfam" id="PF00172">
    <property type="entry name" value="Zn_clus"/>
    <property type="match status" value="1"/>
</dbReference>
<dbReference type="InterPro" id="IPR036864">
    <property type="entry name" value="Zn2-C6_fun-type_DNA-bd_sf"/>
</dbReference>
<dbReference type="EMBL" id="JAUKUA010000001">
    <property type="protein sequence ID" value="KAK0732322.1"/>
    <property type="molecule type" value="Genomic_DNA"/>
</dbReference>
<reference evidence="4" key="1">
    <citation type="submission" date="2023-06" db="EMBL/GenBank/DDBJ databases">
        <title>Genome-scale phylogeny and comparative genomics of the fungal order Sordariales.</title>
        <authorList>
            <consortium name="Lawrence Berkeley National Laboratory"/>
            <person name="Hensen N."/>
            <person name="Bonometti L."/>
            <person name="Westerberg I."/>
            <person name="Brannstrom I.O."/>
            <person name="Guillou S."/>
            <person name="Cros-Aarteil S."/>
            <person name="Calhoun S."/>
            <person name="Haridas S."/>
            <person name="Kuo A."/>
            <person name="Mondo S."/>
            <person name="Pangilinan J."/>
            <person name="Riley R."/>
            <person name="Labutti K."/>
            <person name="Andreopoulos B."/>
            <person name="Lipzen A."/>
            <person name="Chen C."/>
            <person name="Yanf M."/>
            <person name="Daum C."/>
            <person name="Ng V."/>
            <person name="Clum A."/>
            <person name="Steindorff A."/>
            <person name="Ohm R."/>
            <person name="Martin F."/>
            <person name="Silar P."/>
            <person name="Natvig D."/>
            <person name="Lalanne C."/>
            <person name="Gautier V."/>
            <person name="Ament-Velasquez S.L."/>
            <person name="Kruys A."/>
            <person name="Hutchinson M.I."/>
            <person name="Powell A.J."/>
            <person name="Barry K."/>
            <person name="Miller A.N."/>
            <person name="Grigoriev I.V."/>
            <person name="Debuchy R."/>
            <person name="Gladieux P."/>
            <person name="Thoren M.H."/>
            <person name="Johannesson H."/>
        </authorList>
    </citation>
    <scope>NUCLEOTIDE SEQUENCE</scope>
    <source>
        <strain evidence="4">SMH4607-1</strain>
    </source>
</reference>
<organism evidence="4 5">
    <name type="scientific">Lasiosphaeris hirsuta</name>
    <dbReference type="NCBI Taxonomy" id="260670"/>
    <lineage>
        <taxon>Eukaryota</taxon>
        <taxon>Fungi</taxon>
        <taxon>Dikarya</taxon>
        <taxon>Ascomycota</taxon>
        <taxon>Pezizomycotina</taxon>
        <taxon>Sordariomycetes</taxon>
        <taxon>Sordariomycetidae</taxon>
        <taxon>Sordariales</taxon>
        <taxon>Lasiosphaeriaceae</taxon>
        <taxon>Lasiosphaeris</taxon>
    </lineage>
</organism>
<dbReference type="CDD" id="cd00067">
    <property type="entry name" value="GAL4"/>
    <property type="match status" value="1"/>
</dbReference>
<dbReference type="PROSITE" id="PS00463">
    <property type="entry name" value="ZN2_CY6_FUNGAL_1"/>
    <property type="match status" value="1"/>
</dbReference>
<dbReference type="Proteomes" id="UP001172102">
    <property type="component" value="Unassembled WGS sequence"/>
</dbReference>
<name>A0AA40EBN1_9PEZI</name>
<keyword evidence="5" id="KW-1185">Reference proteome</keyword>
<dbReference type="InterPro" id="IPR001138">
    <property type="entry name" value="Zn2Cys6_DnaBD"/>
</dbReference>
<feature type="domain" description="Zn(2)-C6 fungal-type" evidence="3">
    <location>
        <begin position="33"/>
        <end position="63"/>
    </location>
</feature>
<dbReference type="PANTHER" id="PTHR47784:SF7">
    <property type="entry name" value="ZN(II)2CYS6 TRANSCRIPTION FACTOR (EUROFUNG)"/>
    <property type="match status" value="1"/>
</dbReference>
<proteinExistence type="predicted"/>
<dbReference type="SMART" id="SM00066">
    <property type="entry name" value="GAL4"/>
    <property type="match status" value="1"/>
</dbReference>
<protein>
    <recommendedName>
        <fullName evidence="3">Zn(2)-C6 fungal-type domain-containing protein</fullName>
    </recommendedName>
</protein>
<keyword evidence="1" id="KW-0539">Nucleus</keyword>
<dbReference type="SUPFAM" id="SSF57701">
    <property type="entry name" value="Zn2/Cys6 DNA-binding domain"/>
    <property type="match status" value="1"/>
</dbReference>
<evidence type="ECO:0000259" key="3">
    <source>
        <dbReference type="PROSITE" id="PS50048"/>
    </source>
</evidence>
<dbReference type="AlphaFoldDB" id="A0AA40EBN1"/>
<dbReference type="InterPro" id="IPR053157">
    <property type="entry name" value="Sterol_Uptake_Regulator"/>
</dbReference>
<dbReference type="GO" id="GO:0008270">
    <property type="term" value="F:zinc ion binding"/>
    <property type="evidence" value="ECO:0007669"/>
    <property type="project" value="InterPro"/>
</dbReference>
<feature type="compositionally biased region" description="Basic residues" evidence="2">
    <location>
        <begin position="16"/>
        <end position="33"/>
    </location>
</feature>
<gene>
    <name evidence="4" type="ORF">B0H67DRAFT_475341</name>
</gene>
<dbReference type="GO" id="GO:0001228">
    <property type="term" value="F:DNA-binding transcription activator activity, RNA polymerase II-specific"/>
    <property type="evidence" value="ECO:0007669"/>
    <property type="project" value="TreeGrafter"/>
</dbReference>
<evidence type="ECO:0000313" key="5">
    <source>
        <dbReference type="Proteomes" id="UP001172102"/>
    </source>
</evidence>
<accession>A0AA40EBN1</accession>
<evidence type="ECO:0000313" key="4">
    <source>
        <dbReference type="EMBL" id="KAK0732322.1"/>
    </source>
</evidence>
<evidence type="ECO:0000256" key="1">
    <source>
        <dbReference type="ARBA" id="ARBA00023242"/>
    </source>
</evidence>
<dbReference type="Gene3D" id="4.10.240.10">
    <property type="entry name" value="Zn(2)-C6 fungal-type DNA-binding domain"/>
    <property type="match status" value="1"/>
</dbReference>
<dbReference type="PANTHER" id="PTHR47784">
    <property type="entry name" value="STEROL UPTAKE CONTROL PROTEIN 2"/>
    <property type="match status" value="1"/>
</dbReference>
<dbReference type="PROSITE" id="PS50048">
    <property type="entry name" value="ZN2_CY6_FUNGAL_2"/>
    <property type="match status" value="1"/>
</dbReference>
<comment type="caution">
    <text evidence="4">The sequence shown here is derived from an EMBL/GenBank/DDBJ whole genome shotgun (WGS) entry which is preliminary data.</text>
</comment>
<sequence length="401" mass="44242">MADGQTGEGTPSPGSSHRRRPVPGKGHPKSKKGCISCKTRRVKCSEELPTCRACRRLGLDCQYIQPTPPRLLTPAGTLRITPSALTFEDLRFFHHFLTVAHPPLPFGEGRVWQDVAAISHEYDFLAHAMMGLAAQELTLSTAADYSIQALNHRVRAMAAMNNALSKPSLSLADGDARLAAAMVLTFQSTNMDDGMMEFLCMLRGWMIIQTTVVPSMAHSLFRGFTEEAYVESMRSFIGHGEDGGAPNDTATQELRRTLADFDASLRLVGPLCQSAAELWYLSCLQKVALVARTSPLDACLEIVPLYAMTNDMDADAFAHFTVETNLTAQLLLAHFWMLSWVLGSLGPARGFAMRENTILRWVERTAQRLPETHRRYVLWPLGMAEAMGESKACQTRSVAPI</sequence>
<evidence type="ECO:0000256" key="2">
    <source>
        <dbReference type="SAM" id="MobiDB-lite"/>
    </source>
</evidence>